<dbReference type="InterPro" id="IPR001128">
    <property type="entry name" value="Cyt_P450"/>
</dbReference>
<keyword evidence="7" id="KW-1185">Reference proteome</keyword>
<dbReference type="Gene3D" id="1.10.630.10">
    <property type="entry name" value="Cytochrome P450"/>
    <property type="match status" value="1"/>
</dbReference>
<keyword evidence="5" id="KW-0732">Signal</keyword>
<organism evidence="6 7">
    <name type="scientific">Caenorhabditis auriculariae</name>
    <dbReference type="NCBI Taxonomy" id="2777116"/>
    <lineage>
        <taxon>Eukaryota</taxon>
        <taxon>Metazoa</taxon>
        <taxon>Ecdysozoa</taxon>
        <taxon>Nematoda</taxon>
        <taxon>Chromadorea</taxon>
        <taxon>Rhabditida</taxon>
        <taxon>Rhabditina</taxon>
        <taxon>Rhabditomorpha</taxon>
        <taxon>Rhabditoidea</taxon>
        <taxon>Rhabditidae</taxon>
        <taxon>Peloderinae</taxon>
        <taxon>Caenorhabditis</taxon>
    </lineage>
</organism>
<evidence type="ECO:0000256" key="5">
    <source>
        <dbReference type="SAM" id="SignalP"/>
    </source>
</evidence>
<evidence type="ECO:0000256" key="2">
    <source>
        <dbReference type="ARBA" id="ARBA00022723"/>
    </source>
</evidence>
<sequence length="171" mass="19230">MGIPMWLMKIRFLKWRYSLCATTLNFTERHSTVPLRREASLRASLTEEGNDFVEAYLWRMKKDQKDGVEGSFDLFGLKVDLLDLWLAGQETTSTTLMWAVILLLNNPEVGLVVDAFGMALGVADTVIDGQPVCAGVMINAKISLIMADENNFKEPEKFNPSHCGVHENLSY</sequence>
<feature type="signal peptide" evidence="5">
    <location>
        <begin position="1"/>
        <end position="20"/>
    </location>
</feature>
<dbReference type="GO" id="GO:0006805">
    <property type="term" value="P:xenobiotic metabolic process"/>
    <property type="evidence" value="ECO:0007669"/>
    <property type="project" value="TreeGrafter"/>
</dbReference>
<dbReference type="GO" id="GO:0016712">
    <property type="term" value="F:oxidoreductase activity, acting on paired donors, with incorporation or reduction of molecular oxygen, reduced flavin or flavoprotein as one donor, and incorporation of one atom of oxygen"/>
    <property type="evidence" value="ECO:0007669"/>
    <property type="project" value="TreeGrafter"/>
</dbReference>
<comment type="caution">
    <text evidence="6">The sequence shown here is derived from an EMBL/GenBank/DDBJ whole genome shotgun (WGS) entry which is preliminary data.</text>
</comment>
<dbReference type="EMBL" id="CAJGYM010000014">
    <property type="protein sequence ID" value="CAD6190163.1"/>
    <property type="molecule type" value="Genomic_DNA"/>
</dbReference>
<reference evidence="6" key="1">
    <citation type="submission" date="2020-10" db="EMBL/GenBank/DDBJ databases">
        <authorList>
            <person name="Kikuchi T."/>
        </authorList>
    </citation>
    <scope>NUCLEOTIDE SEQUENCE</scope>
    <source>
        <strain evidence="6">NKZ352</strain>
    </source>
</reference>
<accession>A0A8S1H4T7</accession>
<evidence type="ECO:0000313" key="6">
    <source>
        <dbReference type="EMBL" id="CAD6190163.1"/>
    </source>
</evidence>
<dbReference type="PANTHER" id="PTHR24300">
    <property type="entry name" value="CYTOCHROME P450 508A4-RELATED"/>
    <property type="match status" value="1"/>
</dbReference>
<feature type="chain" id="PRO_5035871514" evidence="5">
    <location>
        <begin position="21"/>
        <end position="171"/>
    </location>
</feature>
<dbReference type="InterPro" id="IPR002401">
    <property type="entry name" value="Cyt_P450_E_grp-I"/>
</dbReference>
<keyword evidence="4" id="KW-0503">Monooxygenase</keyword>
<evidence type="ECO:0000256" key="3">
    <source>
        <dbReference type="ARBA" id="ARBA00023004"/>
    </source>
</evidence>
<gene>
    <name evidence="6" type="ORF">CAUJ_LOCUS6082</name>
</gene>
<dbReference type="InterPro" id="IPR050182">
    <property type="entry name" value="Cytochrome_P450_fam2"/>
</dbReference>
<keyword evidence="3" id="KW-0408">Iron</keyword>
<evidence type="ECO:0000256" key="4">
    <source>
        <dbReference type="ARBA" id="ARBA00023033"/>
    </source>
</evidence>
<name>A0A8S1H4T7_9PELO</name>
<dbReference type="PANTHER" id="PTHR24300:SF375">
    <property type="entry name" value="CYTOCHROME P450 FAMILY"/>
    <property type="match status" value="1"/>
</dbReference>
<dbReference type="GO" id="GO:0006082">
    <property type="term" value="P:organic acid metabolic process"/>
    <property type="evidence" value="ECO:0007669"/>
    <property type="project" value="TreeGrafter"/>
</dbReference>
<dbReference type="GO" id="GO:0005737">
    <property type="term" value="C:cytoplasm"/>
    <property type="evidence" value="ECO:0007669"/>
    <property type="project" value="TreeGrafter"/>
</dbReference>
<dbReference type="SUPFAM" id="SSF48264">
    <property type="entry name" value="Cytochrome P450"/>
    <property type="match status" value="1"/>
</dbReference>
<evidence type="ECO:0000256" key="1">
    <source>
        <dbReference type="ARBA" id="ARBA00010617"/>
    </source>
</evidence>
<dbReference type="GO" id="GO:0020037">
    <property type="term" value="F:heme binding"/>
    <property type="evidence" value="ECO:0007669"/>
    <property type="project" value="InterPro"/>
</dbReference>
<dbReference type="OrthoDB" id="5872773at2759"/>
<dbReference type="Proteomes" id="UP000835052">
    <property type="component" value="Unassembled WGS sequence"/>
</dbReference>
<dbReference type="PRINTS" id="PR00463">
    <property type="entry name" value="EP450I"/>
</dbReference>
<evidence type="ECO:0000313" key="7">
    <source>
        <dbReference type="Proteomes" id="UP000835052"/>
    </source>
</evidence>
<keyword evidence="4" id="KW-0560">Oxidoreductase</keyword>
<dbReference type="Pfam" id="PF00067">
    <property type="entry name" value="p450"/>
    <property type="match status" value="1"/>
</dbReference>
<dbReference type="AlphaFoldDB" id="A0A8S1H4T7"/>
<protein>
    <submittedName>
        <fullName evidence="6">Uncharacterized protein</fullName>
    </submittedName>
</protein>
<dbReference type="InterPro" id="IPR036396">
    <property type="entry name" value="Cyt_P450_sf"/>
</dbReference>
<dbReference type="GO" id="GO:0005506">
    <property type="term" value="F:iron ion binding"/>
    <property type="evidence" value="ECO:0007669"/>
    <property type="project" value="InterPro"/>
</dbReference>
<proteinExistence type="inferred from homology"/>
<comment type="similarity">
    <text evidence="1">Belongs to the cytochrome P450 family.</text>
</comment>
<keyword evidence="2" id="KW-0479">Metal-binding</keyword>